<dbReference type="Proteomes" id="UP001497516">
    <property type="component" value="Chromosome 8"/>
</dbReference>
<keyword evidence="1" id="KW-0479">Metal-binding</keyword>
<keyword evidence="7" id="KW-1185">Reference proteome</keyword>
<evidence type="ECO:0000313" key="6">
    <source>
        <dbReference type="EMBL" id="CAL1407227.1"/>
    </source>
</evidence>
<dbReference type="AlphaFoldDB" id="A0AAV2GAN2"/>
<proteinExistence type="predicted"/>
<feature type="coiled-coil region" evidence="4">
    <location>
        <begin position="64"/>
        <end position="91"/>
    </location>
</feature>
<feature type="domain" description="GRF-type" evidence="5">
    <location>
        <begin position="16"/>
        <end position="57"/>
    </location>
</feature>
<keyword evidence="3" id="KW-0862">Zinc</keyword>
<dbReference type="GO" id="GO:0008270">
    <property type="term" value="F:zinc ion binding"/>
    <property type="evidence" value="ECO:0007669"/>
    <property type="project" value="UniProtKB-KW"/>
</dbReference>
<protein>
    <recommendedName>
        <fullName evidence="5">GRF-type domain-containing protein</fullName>
    </recommendedName>
</protein>
<sequence length="138" mass="15881">MQVMQAGPFTVNVLSKCHVEAVVRTSKTHRNPNRLFWSCPNYKSPFGKWCDYFEWCDLRILQDIELYKQRIVKLVQRVAILEEDNHRLVNELQTQGDNGHSQQQSNTGTHDCFVTVDVDVVRGESSAVATMISRLTIN</sequence>
<dbReference type="InterPro" id="IPR010666">
    <property type="entry name" value="Znf_GRF"/>
</dbReference>
<keyword evidence="2" id="KW-0863">Zinc-finger</keyword>
<gene>
    <name evidence="6" type="ORF">LTRI10_LOCUS46906</name>
</gene>
<name>A0AAV2GAN2_9ROSI</name>
<evidence type="ECO:0000256" key="3">
    <source>
        <dbReference type="ARBA" id="ARBA00022833"/>
    </source>
</evidence>
<evidence type="ECO:0000313" key="7">
    <source>
        <dbReference type="Proteomes" id="UP001497516"/>
    </source>
</evidence>
<evidence type="ECO:0000256" key="4">
    <source>
        <dbReference type="SAM" id="Coils"/>
    </source>
</evidence>
<evidence type="ECO:0000256" key="2">
    <source>
        <dbReference type="ARBA" id="ARBA00022771"/>
    </source>
</evidence>
<organism evidence="6 7">
    <name type="scientific">Linum trigynum</name>
    <dbReference type="NCBI Taxonomy" id="586398"/>
    <lineage>
        <taxon>Eukaryota</taxon>
        <taxon>Viridiplantae</taxon>
        <taxon>Streptophyta</taxon>
        <taxon>Embryophyta</taxon>
        <taxon>Tracheophyta</taxon>
        <taxon>Spermatophyta</taxon>
        <taxon>Magnoliopsida</taxon>
        <taxon>eudicotyledons</taxon>
        <taxon>Gunneridae</taxon>
        <taxon>Pentapetalae</taxon>
        <taxon>rosids</taxon>
        <taxon>fabids</taxon>
        <taxon>Malpighiales</taxon>
        <taxon>Linaceae</taxon>
        <taxon>Linum</taxon>
    </lineage>
</organism>
<accession>A0AAV2GAN2</accession>
<keyword evidence="4" id="KW-0175">Coiled coil</keyword>
<dbReference type="EMBL" id="OZ034821">
    <property type="protein sequence ID" value="CAL1407227.1"/>
    <property type="molecule type" value="Genomic_DNA"/>
</dbReference>
<evidence type="ECO:0000259" key="5">
    <source>
        <dbReference type="Pfam" id="PF06839"/>
    </source>
</evidence>
<evidence type="ECO:0000256" key="1">
    <source>
        <dbReference type="ARBA" id="ARBA00022723"/>
    </source>
</evidence>
<dbReference type="Pfam" id="PF06839">
    <property type="entry name" value="Zn_ribbon_GRF"/>
    <property type="match status" value="1"/>
</dbReference>
<reference evidence="6 7" key="1">
    <citation type="submission" date="2024-04" db="EMBL/GenBank/DDBJ databases">
        <authorList>
            <person name="Fracassetti M."/>
        </authorList>
    </citation>
    <scope>NUCLEOTIDE SEQUENCE [LARGE SCALE GENOMIC DNA]</scope>
</reference>